<comment type="caution">
    <text evidence="6">The sequence shown here is derived from an EMBL/GenBank/DDBJ whole genome shotgun (WGS) entry which is preliminary data.</text>
</comment>
<dbReference type="GO" id="GO:0002031">
    <property type="term" value="P:G protein-coupled receptor internalization"/>
    <property type="evidence" value="ECO:0007669"/>
    <property type="project" value="TreeGrafter"/>
</dbReference>
<evidence type="ECO:0000256" key="3">
    <source>
        <dbReference type="ARBA" id="ARBA00041305"/>
    </source>
</evidence>
<evidence type="ECO:0000256" key="4">
    <source>
        <dbReference type="ARBA" id="ARBA00042071"/>
    </source>
</evidence>
<dbReference type="InterPro" id="IPR011021">
    <property type="entry name" value="Arrestin-like_N"/>
</dbReference>
<dbReference type="OrthoDB" id="298939at2759"/>
<protein>
    <recommendedName>
        <fullName evidence="2">S-arrestin</fullName>
    </recommendedName>
    <alternativeName>
        <fullName evidence="4">Retinal S-antigen</fullName>
    </alternativeName>
    <alternativeName>
        <fullName evidence="3">Rod photoreceptor arrestin</fullName>
    </alternativeName>
</protein>
<dbReference type="GO" id="GO:0001750">
    <property type="term" value="C:photoreceptor outer segment"/>
    <property type="evidence" value="ECO:0007669"/>
    <property type="project" value="TreeGrafter"/>
</dbReference>
<evidence type="ECO:0000313" key="7">
    <source>
        <dbReference type="Proteomes" id="UP000606274"/>
    </source>
</evidence>
<dbReference type="SMART" id="SM01017">
    <property type="entry name" value="Arrestin_C"/>
    <property type="match status" value="1"/>
</dbReference>
<dbReference type="GO" id="GO:0007399">
    <property type="term" value="P:nervous system development"/>
    <property type="evidence" value="ECO:0007669"/>
    <property type="project" value="UniProtKB-ARBA"/>
</dbReference>
<dbReference type="FunFam" id="2.60.40.640:FF:000011">
    <property type="entry name" value="S-arrestin isoform X2"/>
    <property type="match status" value="1"/>
</dbReference>
<dbReference type="InterPro" id="IPR017864">
    <property type="entry name" value="Arrestin_CS"/>
</dbReference>
<dbReference type="FunFam" id="2.60.40.840:FF:000002">
    <property type="entry name" value="Arrestin 3"/>
    <property type="match status" value="1"/>
</dbReference>
<dbReference type="Gene3D" id="2.60.40.640">
    <property type="match status" value="1"/>
</dbReference>
<dbReference type="PANTHER" id="PTHR11792">
    <property type="entry name" value="ARRESTIN"/>
    <property type="match status" value="1"/>
</dbReference>
<dbReference type="InterPro" id="IPR014752">
    <property type="entry name" value="Arrestin-like_C"/>
</dbReference>
<name>A0A8T0AIA3_SILME</name>
<gene>
    <name evidence="6" type="ORF">HF521_009955</name>
</gene>
<dbReference type="GO" id="GO:0001917">
    <property type="term" value="C:photoreceptor inner segment"/>
    <property type="evidence" value="ECO:0007669"/>
    <property type="project" value="TreeGrafter"/>
</dbReference>
<dbReference type="EMBL" id="JABFDY010000020">
    <property type="protein sequence ID" value="KAF7692345.1"/>
    <property type="molecule type" value="Genomic_DNA"/>
</dbReference>
<dbReference type="GO" id="GO:0007165">
    <property type="term" value="P:signal transduction"/>
    <property type="evidence" value="ECO:0007669"/>
    <property type="project" value="InterPro"/>
</dbReference>
<dbReference type="PANTHER" id="PTHR11792:SF15">
    <property type="entry name" value="S-ARRESTIN"/>
    <property type="match status" value="1"/>
</dbReference>
<accession>A0A8T0AIA3</accession>
<dbReference type="PROSITE" id="PS00295">
    <property type="entry name" value="ARRESTINS"/>
    <property type="match status" value="1"/>
</dbReference>
<evidence type="ECO:0000256" key="1">
    <source>
        <dbReference type="ARBA" id="ARBA00005298"/>
    </source>
</evidence>
<reference evidence="6" key="1">
    <citation type="submission" date="2020-08" db="EMBL/GenBank/DDBJ databases">
        <title>Chromosome-level assembly of Southern catfish (Silurus meridionalis) provides insights into visual adaptation to the nocturnal and benthic lifestyles.</title>
        <authorList>
            <person name="Zhang Y."/>
            <person name="Wang D."/>
            <person name="Peng Z."/>
        </authorList>
    </citation>
    <scope>NUCLEOTIDE SEQUENCE</scope>
    <source>
        <strain evidence="6">SWU-2019-XX</strain>
        <tissue evidence="6">Muscle</tissue>
    </source>
</reference>
<evidence type="ECO:0000313" key="6">
    <source>
        <dbReference type="EMBL" id="KAF7692345.1"/>
    </source>
</evidence>
<dbReference type="SUPFAM" id="SSF81296">
    <property type="entry name" value="E set domains"/>
    <property type="match status" value="2"/>
</dbReference>
<comment type="similarity">
    <text evidence="1">Belongs to the arrestin family.</text>
</comment>
<proteinExistence type="inferred from homology"/>
<evidence type="ECO:0000256" key="2">
    <source>
        <dbReference type="ARBA" id="ARBA00040206"/>
    </source>
</evidence>
<dbReference type="PRINTS" id="PR00309">
    <property type="entry name" value="ARRESTIN"/>
</dbReference>
<dbReference type="Pfam" id="PF02752">
    <property type="entry name" value="Arrestin_C"/>
    <property type="match status" value="1"/>
</dbReference>
<feature type="domain" description="Arrestin C-terminal-like" evidence="5">
    <location>
        <begin position="193"/>
        <end position="351"/>
    </location>
</feature>
<organism evidence="6 7">
    <name type="scientific">Silurus meridionalis</name>
    <name type="common">Southern catfish</name>
    <name type="synonym">Silurus soldatovi meridionalis</name>
    <dbReference type="NCBI Taxonomy" id="175797"/>
    <lineage>
        <taxon>Eukaryota</taxon>
        <taxon>Metazoa</taxon>
        <taxon>Chordata</taxon>
        <taxon>Craniata</taxon>
        <taxon>Vertebrata</taxon>
        <taxon>Euteleostomi</taxon>
        <taxon>Actinopterygii</taxon>
        <taxon>Neopterygii</taxon>
        <taxon>Teleostei</taxon>
        <taxon>Ostariophysi</taxon>
        <taxon>Siluriformes</taxon>
        <taxon>Siluridae</taxon>
        <taxon>Silurus</taxon>
    </lineage>
</organism>
<evidence type="ECO:0000259" key="5">
    <source>
        <dbReference type="SMART" id="SM01017"/>
    </source>
</evidence>
<dbReference type="GO" id="GO:0001664">
    <property type="term" value="F:G protein-coupled receptor binding"/>
    <property type="evidence" value="ECO:0007669"/>
    <property type="project" value="TreeGrafter"/>
</dbReference>
<dbReference type="AlphaFoldDB" id="A0A8T0AIA3"/>
<dbReference type="InterPro" id="IPR000698">
    <property type="entry name" value="Arrestin"/>
</dbReference>
<dbReference type="InterPro" id="IPR011022">
    <property type="entry name" value="Arrestin_C-like"/>
</dbReference>
<dbReference type="Pfam" id="PF00339">
    <property type="entry name" value="Arrestin_N"/>
    <property type="match status" value="1"/>
</dbReference>
<dbReference type="Gene3D" id="2.60.40.840">
    <property type="match status" value="1"/>
</dbReference>
<dbReference type="Proteomes" id="UP000606274">
    <property type="component" value="Unassembled WGS sequence"/>
</dbReference>
<dbReference type="InterPro" id="IPR014753">
    <property type="entry name" value="Arrestin_N"/>
</dbReference>
<sequence length="389" mass="43606">MSPKYVIFKKACKDKSVAVYMGRRDFVDHVDSVDPVDGVVLIDPELLKGKKVYVTLSCTFRYGRDDMDVIGIAFRRDIYLSTRQIYPPLQDKEQCTLTKVQEKLLRKLGYNAYPFFFEFPDNLPCSVGLQPASTDVGKHCAVEFEVKAFSAESLDAKVQKRSTVRLMIRKVQYASQKPGPAPSVSVTRDFLMSDKPLHVDASLQKQTYYHGEPIKVRVNINNESNKNVKNIVLSVDQIANVVLYSNDNYMKSVAIEDSGDTLGPGGKMEKVYTLCPLLANNKERRGIALDGKLKHEDTNLASTSIIKEGVLKEVLGILVSYRISVKLIIGGLMGSSEIGLELPFQLMHPKPETVKESEDDEMVFEDFKRSFLKGMKEDEEEGNISAGEP</sequence>
<dbReference type="InterPro" id="IPR014756">
    <property type="entry name" value="Ig_E-set"/>
</dbReference>
<keyword evidence="7" id="KW-1185">Reference proteome</keyword>